<evidence type="ECO:0000313" key="3">
    <source>
        <dbReference type="Proteomes" id="UP000186997"/>
    </source>
</evidence>
<dbReference type="OrthoDB" id="2988517at2"/>
<name>A0A1R3X8T6_9RHOB</name>
<dbReference type="EMBL" id="FTPR01000002">
    <property type="protein sequence ID" value="SIT87530.1"/>
    <property type="molecule type" value="Genomic_DNA"/>
</dbReference>
<dbReference type="InterPro" id="IPR025979">
    <property type="entry name" value="ChrR-like_cupin_dom"/>
</dbReference>
<evidence type="ECO:0000259" key="1">
    <source>
        <dbReference type="Pfam" id="PF12973"/>
    </source>
</evidence>
<dbReference type="Gene3D" id="1.10.10.1320">
    <property type="entry name" value="Anti-sigma factor, zinc-finger domain"/>
    <property type="match status" value="1"/>
</dbReference>
<dbReference type="SUPFAM" id="SSF51182">
    <property type="entry name" value="RmlC-like cupins"/>
    <property type="match status" value="1"/>
</dbReference>
<dbReference type="Pfam" id="PF12973">
    <property type="entry name" value="Cupin_7"/>
    <property type="match status" value="1"/>
</dbReference>
<dbReference type="InterPro" id="IPR012807">
    <property type="entry name" value="Anti-sigma_ChrR"/>
</dbReference>
<evidence type="ECO:0000313" key="2">
    <source>
        <dbReference type="EMBL" id="SIT87530.1"/>
    </source>
</evidence>
<dbReference type="Proteomes" id="UP000186997">
    <property type="component" value="Unassembled WGS sequence"/>
</dbReference>
<dbReference type="CDD" id="cd20301">
    <property type="entry name" value="cupin_ChrR"/>
    <property type="match status" value="1"/>
</dbReference>
<dbReference type="STRING" id="287098.SAMN05421665_2439"/>
<dbReference type="Gene3D" id="2.60.120.10">
    <property type="entry name" value="Jelly Rolls"/>
    <property type="match status" value="1"/>
</dbReference>
<dbReference type="AlphaFoldDB" id="A0A1R3X8T6"/>
<gene>
    <name evidence="2" type="ORF">SAMN05421665_2439</name>
</gene>
<keyword evidence="3" id="KW-1185">Reference proteome</keyword>
<accession>A0A1R3X8T6</accession>
<proteinExistence type="predicted"/>
<protein>
    <submittedName>
        <fullName evidence="2">Anti-ECFsigma factor, ChrR</fullName>
    </submittedName>
</protein>
<dbReference type="InterPro" id="IPR041916">
    <property type="entry name" value="Anti_sigma_zinc_sf"/>
</dbReference>
<feature type="domain" description="ChrR-like cupin" evidence="1">
    <location>
        <begin position="106"/>
        <end position="199"/>
    </location>
</feature>
<reference evidence="3" key="1">
    <citation type="submission" date="2017-01" db="EMBL/GenBank/DDBJ databases">
        <authorList>
            <person name="Varghese N."/>
            <person name="Submissions S."/>
        </authorList>
    </citation>
    <scope>NUCLEOTIDE SEQUENCE [LARGE SCALE GENOMIC DNA]</scope>
    <source>
        <strain evidence="3">DSM 29591</strain>
    </source>
</reference>
<dbReference type="InterPro" id="IPR014710">
    <property type="entry name" value="RmlC-like_jellyroll"/>
</dbReference>
<dbReference type="InterPro" id="IPR011051">
    <property type="entry name" value="RmlC_Cupin_sf"/>
</dbReference>
<dbReference type="NCBIfam" id="TIGR02451">
    <property type="entry name" value="anti_sig_ChrR"/>
    <property type="match status" value="1"/>
</dbReference>
<organism evidence="2 3">
    <name type="scientific">Yoonia rosea</name>
    <dbReference type="NCBI Taxonomy" id="287098"/>
    <lineage>
        <taxon>Bacteria</taxon>
        <taxon>Pseudomonadati</taxon>
        <taxon>Pseudomonadota</taxon>
        <taxon>Alphaproteobacteria</taxon>
        <taxon>Rhodobacterales</taxon>
        <taxon>Paracoccaceae</taxon>
        <taxon>Yoonia</taxon>
    </lineage>
</organism>
<sequence>MMNDMTKIKHHLTEPLLMGYAAGTLPEAFNLVVATHISMCDDCRAALAEYEAVGGEVMMDTAPVDVAEDALAATLALIDSGKFADKPAPRRTKDSVFPGPLQDYVTGDIDSLKWRKVGGGVSQLVLKTSKDASVRLLRIPAGTAVPDHGHRGTELTLVLQGAFTDEEDRFGAGDVEVANEDLNHTPVAEEGMDCICLAATDAPLRFNGLVPRIAQRFIGI</sequence>